<name>A0A7R7VM68_ASPCH</name>
<dbReference type="KEGG" id="ache:ACHE_31239A"/>
<dbReference type="EMBL" id="AP024418">
    <property type="protein sequence ID" value="BCR87252.1"/>
    <property type="molecule type" value="Genomic_DNA"/>
</dbReference>
<feature type="region of interest" description="Disordered" evidence="1">
    <location>
        <begin position="1"/>
        <end position="31"/>
    </location>
</feature>
<evidence type="ECO:0000256" key="1">
    <source>
        <dbReference type="SAM" id="MobiDB-lite"/>
    </source>
</evidence>
<accession>A0A7R7VM68</accession>
<feature type="compositionally biased region" description="Polar residues" evidence="1">
    <location>
        <begin position="1"/>
        <end position="10"/>
    </location>
</feature>
<keyword evidence="3" id="KW-1185">Reference proteome</keyword>
<reference evidence="2" key="1">
    <citation type="submission" date="2021-01" db="EMBL/GenBank/DDBJ databases">
        <authorList>
            <consortium name="Aspergillus chevalieri M1 genome sequencing consortium"/>
            <person name="Kazuki M."/>
            <person name="Futagami T."/>
        </authorList>
    </citation>
    <scope>NUCLEOTIDE SEQUENCE</scope>
    <source>
        <strain evidence="2">M1</strain>
    </source>
</reference>
<gene>
    <name evidence="2" type="ORF">ACHE_31239A</name>
</gene>
<organism evidence="2 3">
    <name type="scientific">Aspergillus chevalieri</name>
    <name type="common">Eurotium chevalieri</name>
    <dbReference type="NCBI Taxonomy" id="182096"/>
    <lineage>
        <taxon>Eukaryota</taxon>
        <taxon>Fungi</taxon>
        <taxon>Dikarya</taxon>
        <taxon>Ascomycota</taxon>
        <taxon>Pezizomycotina</taxon>
        <taxon>Eurotiomycetes</taxon>
        <taxon>Eurotiomycetidae</taxon>
        <taxon>Eurotiales</taxon>
        <taxon>Aspergillaceae</taxon>
        <taxon>Aspergillus</taxon>
        <taxon>Aspergillus subgen. Aspergillus</taxon>
    </lineage>
</organism>
<dbReference type="RefSeq" id="XP_043135774.1">
    <property type="nucleotide sequence ID" value="XM_043277946.1"/>
</dbReference>
<dbReference type="AlphaFoldDB" id="A0A7R7VM68"/>
<dbReference type="GeneID" id="66981611"/>
<evidence type="ECO:0000313" key="2">
    <source>
        <dbReference type="EMBL" id="BCR87252.1"/>
    </source>
</evidence>
<reference evidence="2" key="2">
    <citation type="submission" date="2021-02" db="EMBL/GenBank/DDBJ databases">
        <title>Aspergillus chevalieri M1 genome sequence.</title>
        <authorList>
            <person name="Kadooka C."/>
            <person name="Mori K."/>
            <person name="Futagami T."/>
        </authorList>
    </citation>
    <scope>NUCLEOTIDE SEQUENCE</scope>
    <source>
        <strain evidence="2">M1</strain>
    </source>
</reference>
<protein>
    <submittedName>
        <fullName evidence="2">Uncharacterized protein</fullName>
    </submittedName>
</protein>
<dbReference type="Proteomes" id="UP000637239">
    <property type="component" value="Chromosome 3"/>
</dbReference>
<evidence type="ECO:0000313" key="3">
    <source>
        <dbReference type="Proteomes" id="UP000637239"/>
    </source>
</evidence>
<proteinExistence type="predicted"/>
<sequence length="99" mass="11327">MSSPSRSNDYGSDLWIRDSQSQTRRPTSGRGLFAGLQDVKHYNVENGWAKRSVRDENPGILGFLGRWYVSCPCFWIAFQRVANVNGRCRVWGGYTPPRE</sequence>